<dbReference type="EMBL" id="CAEKKB010000007">
    <property type="protein sequence ID" value="CAB4316782.1"/>
    <property type="molecule type" value="Genomic_DNA"/>
</dbReference>
<reference evidence="3" key="1">
    <citation type="journal article" date="2020" name="Genome Biol.">
        <title>Gamete binning: chromosome-level and haplotype-resolved genome assembly enabled by high-throughput single-cell sequencing of gamete genomes.</title>
        <authorList>
            <person name="Campoy J.A."/>
            <person name="Sun H."/>
            <person name="Goel M."/>
            <person name="Jiao W.-B."/>
            <person name="Folz-Donahue K."/>
            <person name="Wang N."/>
            <person name="Rubio M."/>
            <person name="Liu C."/>
            <person name="Kukat C."/>
            <person name="Ruiz D."/>
            <person name="Huettel B."/>
            <person name="Schneeberger K."/>
        </authorList>
    </citation>
    <scope>NUCLEOTIDE SEQUENCE [LARGE SCALE GENOMIC DNA]</scope>
    <source>
        <strain evidence="3">cv. Rojo Pasion</strain>
    </source>
</reference>
<sequence>MATVPSSSTYSLHLTDAKQAGLVVDLATLEDLRSDYCLYLVGKLATDRPFHKENFQSTMLHLWNFLEVLAMEPWSFNHILLILAPTDGATPIREIPLHTCSLKVHAHHMPILGMTATMAKLIGNQFGNFLEVSTEDAATIPLDGWNLPMNDYLRYAIIVGASCMVLGIALTLQHLKV</sequence>
<accession>A0A6J5XX13</accession>
<evidence type="ECO:0000313" key="3">
    <source>
        <dbReference type="Proteomes" id="UP000507245"/>
    </source>
</evidence>
<protein>
    <recommendedName>
        <fullName evidence="4">DUF4283 domain-containing protein</fullName>
    </recommendedName>
</protein>
<evidence type="ECO:0000313" key="2">
    <source>
        <dbReference type="EMBL" id="CAB4316782.1"/>
    </source>
</evidence>
<keyword evidence="1" id="KW-0812">Transmembrane</keyword>
<gene>
    <name evidence="2" type="ORF">ORAREDHAP_LOCUS43031</name>
</gene>
<keyword evidence="3" id="KW-1185">Reference proteome</keyword>
<keyword evidence="1" id="KW-1133">Transmembrane helix</keyword>
<evidence type="ECO:0008006" key="4">
    <source>
        <dbReference type="Google" id="ProtNLM"/>
    </source>
</evidence>
<dbReference type="Proteomes" id="UP000507245">
    <property type="component" value="Unassembled WGS sequence"/>
</dbReference>
<name>A0A6J5XX13_PRUAR</name>
<organism evidence="2 3">
    <name type="scientific">Prunus armeniaca</name>
    <name type="common">Apricot</name>
    <name type="synonym">Armeniaca vulgaris</name>
    <dbReference type="NCBI Taxonomy" id="36596"/>
    <lineage>
        <taxon>Eukaryota</taxon>
        <taxon>Viridiplantae</taxon>
        <taxon>Streptophyta</taxon>
        <taxon>Embryophyta</taxon>
        <taxon>Tracheophyta</taxon>
        <taxon>Spermatophyta</taxon>
        <taxon>Magnoliopsida</taxon>
        <taxon>eudicotyledons</taxon>
        <taxon>Gunneridae</taxon>
        <taxon>Pentapetalae</taxon>
        <taxon>rosids</taxon>
        <taxon>fabids</taxon>
        <taxon>Rosales</taxon>
        <taxon>Rosaceae</taxon>
        <taxon>Amygdaloideae</taxon>
        <taxon>Amygdaleae</taxon>
        <taxon>Prunus</taxon>
    </lineage>
</organism>
<feature type="transmembrane region" description="Helical" evidence="1">
    <location>
        <begin position="152"/>
        <end position="172"/>
    </location>
</feature>
<evidence type="ECO:0000256" key="1">
    <source>
        <dbReference type="SAM" id="Phobius"/>
    </source>
</evidence>
<proteinExistence type="predicted"/>
<keyword evidence="1" id="KW-0472">Membrane</keyword>
<dbReference type="AlphaFoldDB" id="A0A6J5XX13"/>